<gene>
    <name evidence="1" type="ORF">MNB_SV-14-1717</name>
</gene>
<proteinExistence type="predicted"/>
<reference evidence="1" key="1">
    <citation type="submission" date="2016-10" db="EMBL/GenBank/DDBJ databases">
        <authorList>
            <person name="de Groot N.N."/>
        </authorList>
    </citation>
    <scope>NUCLEOTIDE SEQUENCE</scope>
</reference>
<organism evidence="1">
    <name type="scientific">hydrothermal vent metagenome</name>
    <dbReference type="NCBI Taxonomy" id="652676"/>
    <lineage>
        <taxon>unclassified sequences</taxon>
        <taxon>metagenomes</taxon>
        <taxon>ecological metagenomes</taxon>
    </lineage>
</organism>
<dbReference type="AlphaFoldDB" id="A0A1W1CVX8"/>
<protein>
    <submittedName>
        <fullName evidence="1">Uncharacterized protein</fullName>
    </submittedName>
</protein>
<evidence type="ECO:0000313" key="1">
    <source>
        <dbReference type="EMBL" id="SFV69821.1"/>
    </source>
</evidence>
<name>A0A1W1CVX8_9ZZZZ</name>
<sequence>MIDEITPLKDELEKNIRILVNPLKEEDELYKILKVKLTKKEFKVLKTWAHDDSIEELLTKIGINEERYKELSLKLIKKLNQEKLKQEICI</sequence>
<dbReference type="EMBL" id="FPHN01000282">
    <property type="protein sequence ID" value="SFV69821.1"/>
    <property type="molecule type" value="Genomic_DNA"/>
</dbReference>
<accession>A0A1W1CVX8</accession>